<reference evidence="3" key="1">
    <citation type="submission" date="2016-02" db="EMBL/GenBank/DDBJ databases">
        <authorList>
            <person name="Schultz-Johansen M."/>
            <person name="Glaring M.A."/>
            <person name="Bech P.K."/>
            <person name="Stougaard P."/>
        </authorList>
    </citation>
    <scope>NUCLEOTIDE SEQUENCE [LARGE SCALE GENOMIC DNA]</scope>
    <source>
        <strain evidence="3">S66</strain>
    </source>
</reference>
<dbReference type="OrthoDB" id="7957365at2"/>
<dbReference type="Pfam" id="PF26621">
    <property type="entry name" value="DUF8198"/>
    <property type="match status" value="1"/>
</dbReference>
<dbReference type="InterPro" id="IPR058511">
    <property type="entry name" value="DUF8198"/>
</dbReference>
<evidence type="ECO:0000313" key="2">
    <source>
        <dbReference type="EMBL" id="KXI29429.1"/>
    </source>
</evidence>
<dbReference type="AlphaFoldDB" id="A0A136A2F6"/>
<evidence type="ECO:0000313" key="3">
    <source>
        <dbReference type="Proteomes" id="UP000070299"/>
    </source>
</evidence>
<dbReference type="Proteomes" id="UP000070299">
    <property type="component" value="Unassembled WGS sequence"/>
</dbReference>
<accession>A0A136A2F6</accession>
<sequence length="238" mass="26953">MTDISKHILRHLHSVHTMQEIAEKAGLLSTISAVQSWQCQRLLLSHQAIYQQKNYQVALDFFVHELYGPKNFSQRDQDIIRVVPKMALLLPVSALQSLASALELNALTYELDFALAKQLKDQALDDIIINRETYLAAYRACNNANMRQQQIHLIEVMGKDLAQAVNIRGVSSLLMLSRKPAKIAGVYTLHQFIDSGYKAFKPISNVDDFILPIVHFEQGLKDQMFDLNMPNPLPTLLA</sequence>
<organism evidence="2 3">
    <name type="scientific">Paraglaciecola hydrolytica</name>
    <dbReference type="NCBI Taxonomy" id="1799789"/>
    <lineage>
        <taxon>Bacteria</taxon>
        <taxon>Pseudomonadati</taxon>
        <taxon>Pseudomonadota</taxon>
        <taxon>Gammaproteobacteria</taxon>
        <taxon>Alteromonadales</taxon>
        <taxon>Alteromonadaceae</taxon>
        <taxon>Paraglaciecola</taxon>
    </lineage>
</organism>
<keyword evidence="3" id="KW-1185">Reference proteome</keyword>
<evidence type="ECO:0000259" key="1">
    <source>
        <dbReference type="Pfam" id="PF26621"/>
    </source>
</evidence>
<dbReference type="RefSeq" id="WP_068376904.1">
    <property type="nucleotide sequence ID" value="NZ_LSNE01000005.1"/>
</dbReference>
<dbReference type="STRING" id="1799789.AX660_14975"/>
<proteinExistence type="predicted"/>
<gene>
    <name evidence="2" type="ORF">AX660_14975</name>
</gene>
<dbReference type="InterPro" id="IPR058063">
    <property type="entry name" value="FFLEE_fam"/>
</dbReference>
<name>A0A136A2F6_9ALTE</name>
<comment type="caution">
    <text evidence="2">The sequence shown here is derived from an EMBL/GenBank/DDBJ whole genome shotgun (WGS) entry which is preliminary data.</text>
</comment>
<protein>
    <recommendedName>
        <fullName evidence="1">DUF8198 domain-containing protein</fullName>
    </recommendedName>
</protein>
<dbReference type="EMBL" id="LSNE01000005">
    <property type="protein sequence ID" value="KXI29429.1"/>
    <property type="molecule type" value="Genomic_DNA"/>
</dbReference>
<dbReference type="NCBIfam" id="NF047641">
    <property type="entry name" value="FFLEE_fam"/>
    <property type="match status" value="1"/>
</dbReference>
<feature type="domain" description="DUF8198" evidence="1">
    <location>
        <begin position="22"/>
        <end position="226"/>
    </location>
</feature>